<dbReference type="GO" id="GO:0016491">
    <property type="term" value="F:oxidoreductase activity"/>
    <property type="evidence" value="ECO:0007669"/>
    <property type="project" value="UniProtKB-KW"/>
</dbReference>
<dbReference type="InterPro" id="IPR036291">
    <property type="entry name" value="NAD(P)-bd_dom_sf"/>
</dbReference>
<dbReference type="EMBL" id="MU004231">
    <property type="protein sequence ID" value="KAF2673280.1"/>
    <property type="molecule type" value="Genomic_DNA"/>
</dbReference>
<dbReference type="OrthoDB" id="7289984at2759"/>
<evidence type="ECO:0000256" key="1">
    <source>
        <dbReference type="ARBA" id="ARBA00006484"/>
    </source>
</evidence>
<evidence type="ECO:0000256" key="3">
    <source>
        <dbReference type="ARBA" id="ARBA00023002"/>
    </source>
</evidence>
<keyword evidence="2" id="KW-0521">NADP</keyword>
<dbReference type="AlphaFoldDB" id="A0A6A6UNC5"/>
<evidence type="ECO:0000256" key="2">
    <source>
        <dbReference type="ARBA" id="ARBA00022857"/>
    </source>
</evidence>
<dbReference type="PRINTS" id="PR00081">
    <property type="entry name" value="GDHRDH"/>
</dbReference>
<comment type="similarity">
    <text evidence="1">Belongs to the short-chain dehydrogenases/reductases (SDR) family.</text>
</comment>
<protein>
    <submittedName>
        <fullName evidence="4">Putative short-chain dehydrogenases/reductase</fullName>
    </submittedName>
</protein>
<dbReference type="PANTHER" id="PTHR43544:SF7">
    <property type="entry name" value="NADB-LER2"/>
    <property type="match status" value="1"/>
</dbReference>
<dbReference type="PANTHER" id="PTHR43544">
    <property type="entry name" value="SHORT-CHAIN DEHYDROGENASE/REDUCTASE"/>
    <property type="match status" value="1"/>
</dbReference>
<accession>A0A6A6UNC5</accession>
<dbReference type="Gene3D" id="3.40.50.720">
    <property type="entry name" value="NAD(P)-binding Rossmann-like Domain"/>
    <property type="match status" value="1"/>
</dbReference>
<reference evidence="4" key="1">
    <citation type="journal article" date="2020" name="Stud. Mycol.">
        <title>101 Dothideomycetes genomes: a test case for predicting lifestyles and emergence of pathogens.</title>
        <authorList>
            <person name="Haridas S."/>
            <person name="Albert R."/>
            <person name="Binder M."/>
            <person name="Bloem J."/>
            <person name="Labutti K."/>
            <person name="Salamov A."/>
            <person name="Andreopoulos B."/>
            <person name="Baker S."/>
            <person name="Barry K."/>
            <person name="Bills G."/>
            <person name="Bluhm B."/>
            <person name="Cannon C."/>
            <person name="Castanera R."/>
            <person name="Culley D."/>
            <person name="Daum C."/>
            <person name="Ezra D."/>
            <person name="Gonzalez J."/>
            <person name="Henrissat B."/>
            <person name="Kuo A."/>
            <person name="Liang C."/>
            <person name="Lipzen A."/>
            <person name="Lutzoni F."/>
            <person name="Magnuson J."/>
            <person name="Mondo S."/>
            <person name="Nolan M."/>
            <person name="Ohm R."/>
            <person name="Pangilinan J."/>
            <person name="Park H.-J."/>
            <person name="Ramirez L."/>
            <person name="Alfaro M."/>
            <person name="Sun H."/>
            <person name="Tritt A."/>
            <person name="Yoshinaga Y."/>
            <person name="Zwiers L.-H."/>
            <person name="Turgeon B."/>
            <person name="Goodwin S."/>
            <person name="Spatafora J."/>
            <person name="Crous P."/>
            <person name="Grigoriev I."/>
        </authorList>
    </citation>
    <scope>NUCLEOTIDE SEQUENCE</scope>
    <source>
        <strain evidence="4">CBS 115976</strain>
    </source>
</reference>
<keyword evidence="5" id="KW-1185">Reference proteome</keyword>
<dbReference type="SUPFAM" id="SSF51735">
    <property type="entry name" value="NAD(P)-binding Rossmann-fold domains"/>
    <property type="match status" value="1"/>
</dbReference>
<dbReference type="CDD" id="cd05325">
    <property type="entry name" value="carb_red_sniffer_like_SDR_c"/>
    <property type="match status" value="1"/>
</dbReference>
<evidence type="ECO:0000313" key="5">
    <source>
        <dbReference type="Proteomes" id="UP000799302"/>
    </source>
</evidence>
<dbReference type="GO" id="GO:0005737">
    <property type="term" value="C:cytoplasm"/>
    <property type="evidence" value="ECO:0007669"/>
    <property type="project" value="TreeGrafter"/>
</dbReference>
<keyword evidence="3" id="KW-0560">Oxidoreductase</keyword>
<evidence type="ECO:0000313" key="4">
    <source>
        <dbReference type="EMBL" id="KAF2673280.1"/>
    </source>
</evidence>
<dbReference type="InterPro" id="IPR002347">
    <property type="entry name" value="SDR_fam"/>
</dbReference>
<dbReference type="Pfam" id="PF00106">
    <property type="entry name" value="adh_short"/>
    <property type="match status" value="1"/>
</dbReference>
<dbReference type="InterPro" id="IPR051468">
    <property type="entry name" value="Fungal_SecMetab_SDRs"/>
</dbReference>
<gene>
    <name evidence="4" type="ORF">BT63DRAFT_421448</name>
</gene>
<organism evidence="4 5">
    <name type="scientific">Microthyrium microscopicum</name>
    <dbReference type="NCBI Taxonomy" id="703497"/>
    <lineage>
        <taxon>Eukaryota</taxon>
        <taxon>Fungi</taxon>
        <taxon>Dikarya</taxon>
        <taxon>Ascomycota</taxon>
        <taxon>Pezizomycotina</taxon>
        <taxon>Dothideomycetes</taxon>
        <taxon>Dothideomycetes incertae sedis</taxon>
        <taxon>Microthyriales</taxon>
        <taxon>Microthyriaceae</taxon>
        <taxon>Microthyrium</taxon>
    </lineage>
</organism>
<name>A0A6A6UNC5_9PEZI</name>
<dbReference type="Proteomes" id="UP000799302">
    <property type="component" value="Unassembled WGS sequence"/>
</dbReference>
<proteinExistence type="inferred from homology"/>
<sequence>MPSYFITGAGRGLGLAFTKELLQDPKNHVIASARNPSGSKGLQELITKYPKNQLSLVQLDVTDEKSIANAVKETEELAPNGIDNFISNAGIASDELIPFSDVDLKTFGEDLNFQLVATISLFRAFLPLIKKSEQKKVLVLTSVLGSIELGIGMPGLANTYSIMKAGLNMLWRKWAAELKGDKVTVVLIHPGWVGETDMGGTIGPYMEKYAPDVLNVPEVESATGCMKVLKEATFEQTGSFFVYDGSSLPW</sequence>